<dbReference type="SUPFAM" id="SSF46785">
    <property type="entry name" value="Winged helix' DNA-binding domain"/>
    <property type="match status" value="1"/>
</dbReference>
<dbReference type="PRINTS" id="PR00039">
    <property type="entry name" value="HTHLYSR"/>
</dbReference>
<sequence>MDLRQLEFLLTVADEANFTRAAAKLRVAQPGVSARIRQLEQELGHDLLDRSGRTVRLTAAGATVLPYARAAMAAVAGARLAVDELTGLLRGRLSMGMVAPYSTTEFDLADLLASFHRAHPAVRITLSEGTADALVESLQTGRLDVAVIGLGAKRPAGLACHVLVDEPLAAVVRADHPMAAAAAIPFAELRERTLLTFSRGTGLRSVLDAASARAGAPLNVAFEASDPGVLVQLVARGLGVGILPESAARALPKLRSVPIVRPRLRGQLAFAWRSEAPSSPAVRAFLQFACDMRPALDSVTEMRSRRQGS</sequence>
<dbReference type="InterPro" id="IPR036390">
    <property type="entry name" value="WH_DNA-bd_sf"/>
</dbReference>
<reference evidence="6" key="1">
    <citation type="submission" date="2021-12" db="EMBL/GenBank/DDBJ databases">
        <title>Discovery of the Pendulisporaceae a myxobacterial family with distinct sporulation behavior and unique specialized metabolism.</title>
        <authorList>
            <person name="Garcia R."/>
            <person name="Popoff A."/>
            <person name="Bader C.D."/>
            <person name="Loehr J."/>
            <person name="Walesch S."/>
            <person name="Walt C."/>
            <person name="Boldt J."/>
            <person name="Bunk B."/>
            <person name="Haeckl F.J.F.P.J."/>
            <person name="Gunesch A.P."/>
            <person name="Birkelbach J."/>
            <person name="Nuebel U."/>
            <person name="Pietschmann T."/>
            <person name="Bach T."/>
            <person name="Mueller R."/>
        </authorList>
    </citation>
    <scope>NUCLEOTIDE SEQUENCE</scope>
    <source>
        <strain evidence="6">MSr11367</strain>
    </source>
</reference>
<dbReference type="InterPro" id="IPR036388">
    <property type="entry name" value="WH-like_DNA-bd_sf"/>
</dbReference>
<organism evidence="6 7">
    <name type="scientific">Pendulispora rubella</name>
    <dbReference type="NCBI Taxonomy" id="2741070"/>
    <lineage>
        <taxon>Bacteria</taxon>
        <taxon>Pseudomonadati</taxon>
        <taxon>Myxococcota</taxon>
        <taxon>Myxococcia</taxon>
        <taxon>Myxococcales</taxon>
        <taxon>Sorangiineae</taxon>
        <taxon>Pendulisporaceae</taxon>
        <taxon>Pendulispora</taxon>
    </lineage>
</organism>
<evidence type="ECO:0000313" key="6">
    <source>
        <dbReference type="EMBL" id="WXB08921.1"/>
    </source>
</evidence>
<evidence type="ECO:0000256" key="3">
    <source>
        <dbReference type="ARBA" id="ARBA00023125"/>
    </source>
</evidence>
<evidence type="ECO:0000313" key="7">
    <source>
        <dbReference type="Proteomes" id="UP001374803"/>
    </source>
</evidence>
<keyword evidence="2" id="KW-0805">Transcription regulation</keyword>
<gene>
    <name evidence="6" type="ORF">LVJ94_17000</name>
</gene>
<comment type="similarity">
    <text evidence="1">Belongs to the LysR transcriptional regulatory family.</text>
</comment>
<evidence type="ECO:0000256" key="4">
    <source>
        <dbReference type="ARBA" id="ARBA00023163"/>
    </source>
</evidence>
<dbReference type="SUPFAM" id="SSF53850">
    <property type="entry name" value="Periplasmic binding protein-like II"/>
    <property type="match status" value="1"/>
</dbReference>
<dbReference type="Gene3D" id="1.10.10.10">
    <property type="entry name" value="Winged helix-like DNA-binding domain superfamily/Winged helix DNA-binding domain"/>
    <property type="match status" value="1"/>
</dbReference>
<evidence type="ECO:0000256" key="1">
    <source>
        <dbReference type="ARBA" id="ARBA00009437"/>
    </source>
</evidence>
<keyword evidence="7" id="KW-1185">Reference proteome</keyword>
<dbReference type="Gene3D" id="3.40.190.290">
    <property type="match status" value="1"/>
</dbReference>
<feature type="domain" description="HTH lysR-type" evidence="5">
    <location>
        <begin position="1"/>
        <end position="58"/>
    </location>
</feature>
<dbReference type="PROSITE" id="PS50931">
    <property type="entry name" value="HTH_LYSR"/>
    <property type="match status" value="1"/>
</dbReference>
<dbReference type="EMBL" id="CP089983">
    <property type="protein sequence ID" value="WXB08921.1"/>
    <property type="molecule type" value="Genomic_DNA"/>
</dbReference>
<protein>
    <submittedName>
        <fullName evidence="6">LysR family transcriptional regulator</fullName>
    </submittedName>
</protein>
<dbReference type="Pfam" id="PF03466">
    <property type="entry name" value="LysR_substrate"/>
    <property type="match status" value="1"/>
</dbReference>
<dbReference type="InterPro" id="IPR005119">
    <property type="entry name" value="LysR_subst-bd"/>
</dbReference>
<dbReference type="PANTHER" id="PTHR30419">
    <property type="entry name" value="HTH-TYPE TRANSCRIPTIONAL REGULATOR YBHD"/>
    <property type="match status" value="1"/>
</dbReference>
<accession>A0ABZ2LID5</accession>
<evidence type="ECO:0000256" key="2">
    <source>
        <dbReference type="ARBA" id="ARBA00023015"/>
    </source>
</evidence>
<dbReference type="Proteomes" id="UP001374803">
    <property type="component" value="Chromosome"/>
</dbReference>
<proteinExistence type="inferred from homology"/>
<keyword evidence="4" id="KW-0804">Transcription</keyword>
<dbReference type="InterPro" id="IPR050950">
    <property type="entry name" value="HTH-type_LysR_regulators"/>
</dbReference>
<dbReference type="RefSeq" id="WP_394838596.1">
    <property type="nucleotide sequence ID" value="NZ_CP089929.1"/>
</dbReference>
<name>A0ABZ2LID5_9BACT</name>
<dbReference type="InterPro" id="IPR000847">
    <property type="entry name" value="LysR_HTH_N"/>
</dbReference>
<dbReference type="Pfam" id="PF00126">
    <property type="entry name" value="HTH_1"/>
    <property type="match status" value="1"/>
</dbReference>
<evidence type="ECO:0000259" key="5">
    <source>
        <dbReference type="PROSITE" id="PS50931"/>
    </source>
</evidence>
<keyword evidence="3" id="KW-0238">DNA-binding</keyword>